<evidence type="ECO:0000256" key="2">
    <source>
        <dbReference type="ARBA" id="ARBA00022741"/>
    </source>
</evidence>
<dbReference type="InterPro" id="IPR024185">
    <property type="entry name" value="FTHF_cligase-like_sf"/>
</dbReference>
<dbReference type="GO" id="GO:0005524">
    <property type="term" value="F:ATP binding"/>
    <property type="evidence" value="ECO:0007669"/>
    <property type="project" value="UniProtKB-KW"/>
</dbReference>
<evidence type="ECO:0000256" key="4">
    <source>
        <dbReference type="PIRSR" id="PIRSR006806-1"/>
    </source>
</evidence>
<dbReference type="GO" id="GO:0030272">
    <property type="term" value="F:5-formyltetrahydrofolate cyclo-ligase activity"/>
    <property type="evidence" value="ECO:0007669"/>
    <property type="project" value="UniProtKB-EC"/>
</dbReference>
<dbReference type="InterPro" id="IPR037171">
    <property type="entry name" value="NagB/RpiA_transferase-like"/>
</dbReference>
<keyword evidence="2 4" id="KW-0547">Nucleotide-binding</keyword>
<dbReference type="PIRSF" id="PIRSF006806">
    <property type="entry name" value="FTHF_cligase"/>
    <property type="match status" value="1"/>
</dbReference>
<dbReference type="RefSeq" id="WP_108342702.1">
    <property type="nucleotide sequence ID" value="NZ_PYXZ01000001.1"/>
</dbReference>
<dbReference type="Pfam" id="PF01812">
    <property type="entry name" value="5-FTHF_cyc-lig"/>
    <property type="match status" value="1"/>
</dbReference>
<dbReference type="Proteomes" id="UP000244867">
    <property type="component" value="Unassembled WGS sequence"/>
</dbReference>
<dbReference type="PANTHER" id="PTHR23407">
    <property type="entry name" value="ATPASE INHIBITOR/5-FORMYLTETRAHYDROFOLATE CYCLO-LIGASE"/>
    <property type="match status" value="1"/>
</dbReference>
<dbReference type="GO" id="GO:0046872">
    <property type="term" value="F:metal ion binding"/>
    <property type="evidence" value="ECO:0007669"/>
    <property type="project" value="UniProtKB-KW"/>
</dbReference>
<comment type="caution">
    <text evidence="6">The sequence shown here is derived from an EMBL/GenBank/DDBJ whole genome shotgun (WGS) entry which is preliminary data.</text>
</comment>
<evidence type="ECO:0000313" key="7">
    <source>
        <dbReference type="Proteomes" id="UP000244867"/>
    </source>
</evidence>
<feature type="binding site" evidence="4">
    <location>
        <begin position="17"/>
        <end position="21"/>
    </location>
    <ligand>
        <name>ATP</name>
        <dbReference type="ChEBI" id="CHEBI:30616"/>
    </ligand>
</feature>
<comment type="similarity">
    <text evidence="1 5">Belongs to the 5-formyltetrahydrofolate cyclo-ligase family.</text>
</comment>
<evidence type="ECO:0000256" key="3">
    <source>
        <dbReference type="ARBA" id="ARBA00022840"/>
    </source>
</evidence>
<keyword evidence="5" id="KW-0460">Magnesium</keyword>
<evidence type="ECO:0000256" key="5">
    <source>
        <dbReference type="RuleBase" id="RU361279"/>
    </source>
</evidence>
<dbReference type="OrthoDB" id="3242798at2"/>
<evidence type="ECO:0000256" key="1">
    <source>
        <dbReference type="ARBA" id="ARBA00010638"/>
    </source>
</evidence>
<accession>A0A2R7Z1L5</accession>
<dbReference type="EMBL" id="PYXZ01000001">
    <property type="protein sequence ID" value="PUA82515.1"/>
    <property type="molecule type" value="Genomic_DNA"/>
</dbReference>
<proteinExistence type="inferred from homology"/>
<dbReference type="Gene3D" id="3.40.50.10420">
    <property type="entry name" value="NagB/RpiA/CoA transferase-like"/>
    <property type="match status" value="1"/>
</dbReference>
<comment type="cofactor">
    <cofactor evidence="5">
        <name>Mg(2+)</name>
        <dbReference type="ChEBI" id="CHEBI:18420"/>
    </cofactor>
</comment>
<comment type="catalytic activity">
    <reaction evidence="5">
        <text>(6S)-5-formyl-5,6,7,8-tetrahydrofolate + ATP = (6R)-5,10-methenyltetrahydrofolate + ADP + phosphate</text>
        <dbReference type="Rhea" id="RHEA:10488"/>
        <dbReference type="ChEBI" id="CHEBI:30616"/>
        <dbReference type="ChEBI" id="CHEBI:43474"/>
        <dbReference type="ChEBI" id="CHEBI:57455"/>
        <dbReference type="ChEBI" id="CHEBI:57457"/>
        <dbReference type="ChEBI" id="CHEBI:456216"/>
        <dbReference type="EC" id="6.3.3.2"/>
    </reaction>
</comment>
<evidence type="ECO:0000313" key="6">
    <source>
        <dbReference type="EMBL" id="PUA82515.1"/>
    </source>
</evidence>
<protein>
    <recommendedName>
        <fullName evidence="5">5-formyltetrahydrofolate cyclo-ligase</fullName>
        <ecNumber evidence="5">6.3.3.2</ecNumber>
    </recommendedName>
</protein>
<keyword evidence="7" id="KW-1185">Reference proteome</keyword>
<gene>
    <name evidence="6" type="ORF">C7S10_01885</name>
</gene>
<keyword evidence="3 4" id="KW-0067">ATP-binding</keyword>
<feature type="binding site" evidence="4">
    <location>
        <begin position="144"/>
        <end position="152"/>
    </location>
    <ligand>
        <name>ATP</name>
        <dbReference type="ChEBI" id="CHEBI:30616"/>
    </ligand>
</feature>
<feature type="binding site" evidence="4">
    <location>
        <position position="63"/>
    </location>
    <ligand>
        <name>substrate</name>
    </ligand>
</feature>
<dbReference type="InterPro" id="IPR002698">
    <property type="entry name" value="FTHF_cligase"/>
</dbReference>
<keyword evidence="6" id="KW-0436">Ligase</keyword>
<dbReference type="EC" id="6.3.3.2" evidence="5"/>
<organism evidence="6 7">
    <name type="scientific">Nocardioides currus</name>
    <dbReference type="NCBI Taxonomy" id="2133958"/>
    <lineage>
        <taxon>Bacteria</taxon>
        <taxon>Bacillati</taxon>
        <taxon>Actinomycetota</taxon>
        <taxon>Actinomycetes</taxon>
        <taxon>Propionibacteriales</taxon>
        <taxon>Nocardioidaceae</taxon>
        <taxon>Nocardioides</taxon>
    </lineage>
</organism>
<sequence length="203" mass="21247">MPTPAQPPVPSAGQTAKRALREQVLAARRLRSAADSEAAEAAIADHVLAWDVVRRASTVACYVSVHREPGTRRLLDALLAGGTRVLLPVLRPDLDLDWALHDGDLAEARRGLLEPTGPRLGVDAVGGADVVLTPGLAASLAGDRLGYGAGCYDRALARVGADVPIGIVLHDDEVGLVVPTEPHDRRVTHLVTPSGISPSAGRR</sequence>
<name>A0A2R7Z1L5_9ACTN</name>
<keyword evidence="5" id="KW-0479">Metal-binding</keyword>
<dbReference type="SUPFAM" id="SSF100950">
    <property type="entry name" value="NagB/RpiA/CoA transferase-like"/>
    <property type="match status" value="1"/>
</dbReference>
<feature type="binding site" evidence="4">
    <location>
        <position position="68"/>
    </location>
    <ligand>
        <name>substrate</name>
    </ligand>
</feature>
<dbReference type="GO" id="GO:0009396">
    <property type="term" value="P:folic acid-containing compound biosynthetic process"/>
    <property type="evidence" value="ECO:0007669"/>
    <property type="project" value="TreeGrafter"/>
</dbReference>
<dbReference type="AlphaFoldDB" id="A0A2R7Z1L5"/>
<reference evidence="6 7" key="1">
    <citation type="submission" date="2018-03" db="EMBL/GenBank/DDBJ databases">
        <authorList>
            <person name="Keele B.F."/>
        </authorList>
    </citation>
    <scope>NUCLEOTIDE SEQUENCE [LARGE SCALE GENOMIC DNA]</scope>
    <source>
        <strain evidence="6 7">IB-3</strain>
    </source>
</reference>
<dbReference type="NCBIfam" id="TIGR02727">
    <property type="entry name" value="MTHFS_bact"/>
    <property type="match status" value="1"/>
</dbReference>
<dbReference type="PANTHER" id="PTHR23407:SF1">
    <property type="entry name" value="5-FORMYLTETRAHYDROFOLATE CYCLO-LIGASE"/>
    <property type="match status" value="1"/>
</dbReference>
<dbReference type="GO" id="GO:0035999">
    <property type="term" value="P:tetrahydrofolate interconversion"/>
    <property type="evidence" value="ECO:0007669"/>
    <property type="project" value="TreeGrafter"/>
</dbReference>